<dbReference type="OMA" id="FRSIWTP"/>
<evidence type="ECO:0000313" key="6">
    <source>
        <dbReference type="Proteomes" id="UP000198287"/>
    </source>
</evidence>
<evidence type="ECO:0000259" key="3">
    <source>
        <dbReference type="Pfam" id="PF10373"/>
    </source>
</evidence>
<dbReference type="InterPro" id="IPR045153">
    <property type="entry name" value="Est1/Ebs1-like"/>
</dbReference>
<dbReference type="InterPro" id="IPR018834">
    <property type="entry name" value="DNA/RNA-bd_Est1-type"/>
</dbReference>
<feature type="domain" description="Telomerase activating protein Est1-like N-terminal" evidence="4">
    <location>
        <begin position="86"/>
        <end position="159"/>
    </location>
</feature>
<feature type="domain" description="DNA/RNA-binding" evidence="3">
    <location>
        <begin position="165"/>
        <end position="436"/>
    </location>
</feature>
<evidence type="ECO:0000259" key="4">
    <source>
        <dbReference type="Pfam" id="PF10374"/>
    </source>
</evidence>
<dbReference type="GO" id="GO:0070034">
    <property type="term" value="F:telomerase RNA binding"/>
    <property type="evidence" value="ECO:0007669"/>
    <property type="project" value="TreeGrafter"/>
</dbReference>
<accession>A0A226DGN7</accession>
<dbReference type="Pfam" id="PF10374">
    <property type="entry name" value="EST1"/>
    <property type="match status" value="1"/>
</dbReference>
<dbReference type="AlphaFoldDB" id="A0A226DGN7"/>
<proteinExistence type="predicted"/>
<dbReference type="SUPFAM" id="SSF48452">
    <property type="entry name" value="TPR-like"/>
    <property type="match status" value="1"/>
</dbReference>
<dbReference type="Proteomes" id="UP000198287">
    <property type="component" value="Unassembled WGS sequence"/>
</dbReference>
<dbReference type="GO" id="GO:0005697">
    <property type="term" value="C:telomerase holoenzyme complex"/>
    <property type="evidence" value="ECO:0007669"/>
    <property type="project" value="TreeGrafter"/>
</dbReference>
<comment type="caution">
    <text evidence="5">The sequence shown here is derived from an EMBL/GenBank/DDBJ whole genome shotgun (WGS) entry which is preliminary data.</text>
</comment>
<dbReference type="EMBL" id="LNIX01000021">
    <property type="protein sequence ID" value="OXA43761.1"/>
    <property type="molecule type" value="Genomic_DNA"/>
</dbReference>
<sequence length="639" mass="70625">MASLTAISHLVQVHAQLDELRQKLNVPKIPLTNEAIMTIGSQLQPLYKKLLLANLDDAVSRQLELGLWGDCFKAPLTRFGRTDKALFHFMIESGVGFYLGLIQDIGVHFDISFITNTTSTNKLYCTKTSQSPLVSPSKASVYFIIQNCLLHVGDLLRYQGSFPEACKMYEKSASVCPSNGFSFHQMGVTQLLIPANDEYTIMNNFVSSFFYHARALSVSNPHLQSYHAFDAITAKILAMPVGTNKYQEFVRQFLLMISSVLRKDMLPSSFTSNLVPMLSPLVANQQIKPSILFQMLCIAMWTQWRLLYSEEGECSRNEEAILEIIAAIFNAILIASVGIFGDHYFAHNKNTPDRRIASTVHVKFVIDWLVRLYRNDKAVKQVRFFREKTHMSNLVKVLNLINATTHDIDLEDVVTTCNFILPEERRLIGFLPLDYTSLRTIGTILLGDNDPQTQSYRLYRLMQTAPALSQPHTTSSSFTDSLSISDNFKFYTFDGAEFGEATTYNSGCSPSALPSRRNVALTSIFRSGLASLGGGEGGGNNNFTSSVSTPSFEFGDGNSSFCSSGGVGGGISPSNSTASLSPMALPYVSNLNNSFNSSGGNYFGLGTRSKSSSSDPFRSIWTPNDEKKATNNDCSAAWN</sequence>
<dbReference type="STRING" id="158441.A0A226DGN7"/>
<evidence type="ECO:0000313" key="5">
    <source>
        <dbReference type="EMBL" id="OXA43761.1"/>
    </source>
</evidence>
<name>A0A226DGN7_FOLCA</name>
<keyword evidence="6" id="KW-1185">Reference proteome</keyword>
<keyword evidence="1" id="KW-0866">Nonsense-mediated mRNA decay</keyword>
<dbReference type="InterPro" id="IPR011990">
    <property type="entry name" value="TPR-like_helical_dom_sf"/>
</dbReference>
<reference evidence="5 6" key="1">
    <citation type="submission" date="2015-12" db="EMBL/GenBank/DDBJ databases">
        <title>The genome of Folsomia candida.</title>
        <authorList>
            <person name="Faddeeva A."/>
            <person name="Derks M.F."/>
            <person name="Anvar Y."/>
            <person name="Smit S."/>
            <person name="Van Straalen N."/>
            <person name="Roelofs D."/>
        </authorList>
    </citation>
    <scope>NUCLEOTIDE SEQUENCE [LARGE SCALE GENOMIC DNA]</scope>
    <source>
        <strain evidence="5 6">VU population</strain>
        <tissue evidence="5">Whole body</tissue>
    </source>
</reference>
<dbReference type="PANTHER" id="PTHR15696:SF0">
    <property type="entry name" value="TELOMERASE-BINDING PROTEIN EST1A"/>
    <property type="match status" value="1"/>
</dbReference>
<feature type="region of interest" description="Disordered" evidence="2">
    <location>
        <begin position="608"/>
        <end position="639"/>
    </location>
</feature>
<evidence type="ECO:0000256" key="2">
    <source>
        <dbReference type="SAM" id="MobiDB-lite"/>
    </source>
</evidence>
<dbReference type="GO" id="GO:0042162">
    <property type="term" value="F:telomeric DNA binding"/>
    <property type="evidence" value="ECO:0007669"/>
    <property type="project" value="TreeGrafter"/>
</dbReference>
<organism evidence="5 6">
    <name type="scientific">Folsomia candida</name>
    <name type="common">Springtail</name>
    <dbReference type="NCBI Taxonomy" id="158441"/>
    <lineage>
        <taxon>Eukaryota</taxon>
        <taxon>Metazoa</taxon>
        <taxon>Ecdysozoa</taxon>
        <taxon>Arthropoda</taxon>
        <taxon>Hexapoda</taxon>
        <taxon>Collembola</taxon>
        <taxon>Entomobryomorpha</taxon>
        <taxon>Isotomoidea</taxon>
        <taxon>Isotomidae</taxon>
        <taxon>Proisotominae</taxon>
        <taxon>Folsomia</taxon>
    </lineage>
</organism>
<dbReference type="PANTHER" id="PTHR15696">
    <property type="entry name" value="SMG-7 SUPPRESSOR WITH MORPHOLOGICAL EFFECT ON GENITALIA PROTEIN 7"/>
    <property type="match status" value="1"/>
</dbReference>
<dbReference type="GO" id="GO:0000184">
    <property type="term" value="P:nuclear-transcribed mRNA catabolic process, nonsense-mediated decay"/>
    <property type="evidence" value="ECO:0007669"/>
    <property type="project" value="UniProtKB-KW"/>
</dbReference>
<protein>
    <submittedName>
        <fullName evidence="5">Protein SMG7</fullName>
    </submittedName>
</protein>
<evidence type="ECO:0000256" key="1">
    <source>
        <dbReference type="ARBA" id="ARBA00023161"/>
    </source>
</evidence>
<dbReference type="OrthoDB" id="69928at2759"/>
<dbReference type="Pfam" id="PF10373">
    <property type="entry name" value="EST1_DNA_bind"/>
    <property type="match status" value="1"/>
</dbReference>
<dbReference type="InterPro" id="IPR019458">
    <property type="entry name" value="Est1-like_N"/>
</dbReference>
<dbReference type="Gene3D" id="1.25.40.10">
    <property type="entry name" value="Tetratricopeptide repeat domain"/>
    <property type="match status" value="1"/>
</dbReference>
<gene>
    <name evidence="5" type="ORF">Fcan01_21697</name>
</gene>